<name>A0A0F3KRM0_9GAMM</name>
<dbReference type="OrthoDB" id="9801455at2"/>
<organism evidence="2 3">
    <name type="scientific">Luteibacter yeojuensis</name>
    <dbReference type="NCBI Taxonomy" id="345309"/>
    <lineage>
        <taxon>Bacteria</taxon>
        <taxon>Pseudomonadati</taxon>
        <taxon>Pseudomonadota</taxon>
        <taxon>Gammaproteobacteria</taxon>
        <taxon>Lysobacterales</taxon>
        <taxon>Rhodanobacteraceae</taxon>
        <taxon>Luteibacter</taxon>
    </lineage>
</organism>
<evidence type="ECO:0000256" key="1">
    <source>
        <dbReference type="SAM" id="SignalP"/>
    </source>
</evidence>
<sequence length="418" mass="45342">MRRNALAAGLSLFVLSSATAGASAQDGDIDIQKQRITIQPMTTVDVAAHTGYFQDPYPIRTAPRNAKAGLPTFSGTTQQLLNCDGAIQPNCFTPTKVTIDPGPFTAKAAAAGVQINNFEGLNIFQDNTGSWEMAVTAHVKKIGGTGTGWNVIMHAHPLGTDAGVPTDWEADTLLVGDLATFAPNNYNGKYFQDDDGSLYLIYNKKVGEGQDAVVAQLMASPTAMTRRMPVPLLGPEMANGGHNSERAYGLDDPRNVRLIETGNVTKINGKYVMTYSVGTFNRPDYKAGIAYSDTFLPSSGHYYRRVAMPDVANIWGQPNHPEVVYLLQSQKPRWPNYVGKQVYAPGVPAIVSDGHEHYYLTFAGYDPSDAPTDDKGLYKGPHRRPYYVRLNVHVPQAGSADKASPMELAHWIEPAPGP</sequence>
<proteinExistence type="predicted"/>
<dbReference type="Proteomes" id="UP000033651">
    <property type="component" value="Unassembled WGS sequence"/>
</dbReference>
<gene>
    <name evidence="2" type="ORF">VI08_10675</name>
</gene>
<dbReference type="SUPFAM" id="SSF75005">
    <property type="entry name" value="Arabinanase/levansucrase/invertase"/>
    <property type="match status" value="1"/>
</dbReference>
<dbReference type="RefSeq" id="WP_045829561.1">
    <property type="nucleotide sequence ID" value="NZ_JZRB01000021.1"/>
</dbReference>
<dbReference type="PATRIC" id="fig|345309.4.peg.1473"/>
<feature type="signal peptide" evidence="1">
    <location>
        <begin position="1"/>
        <end position="20"/>
    </location>
</feature>
<comment type="caution">
    <text evidence="2">The sequence shown here is derived from an EMBL/GenBank/DDBJ whole genome shotgun (WGS) entry which is preliminary data.</text>
</comment>
<evidence type="ECO:0000313" key="3">
    <source>
        <dbReference type="Proteomes" id="UP000033651"/>
    </source>
</evidence>
<feature type="chain" id="PRO_5002463075" evidence="1">
    <location>
        <begin position="21"/>
        <end position="418"/>
    </location>
</feature>
<keyword evidence="3" id="KW-1185">Reference proteome</keyword>
<reference evidence="2 3" key="1">
    <citation type="submission" date="2015-03" db="EMBL/GenBank/DDBJ databases">
        <title>Draft genome sequence of Luteibacter yeojuensis strain SU11.</title>
        <authorList>
            <person name="Sulaiman J."/>
            <person name="Priya K."/>
            <person name="Chan K.-G."/>
        </authorList>
    </citation>
    <scope>NUCLEOTIDE SEQUENCE [LARGE SCALE GENOMIC DNA]</scope>
    <source>
        <strain evidence="2 3">SU11</strain>
    </source>
</reference>
<dbReference type="AlphaFoldDB" id="A0A0F3KRM0"/>
<keyword evidence="1" id="KW-0732">Signal</keyword>
<accession>A0A0F3KRM0</accession>
<dbReference type="EMBL" id="JZRB01000021">
    <property type="protein sequence ID" value="KJV33816.1"/>
    <property type="molecule type" value="Genomic_DNA"/>
</dbReference>
<evidence type="ECO:0000313" key="2">
    <source>
        <dbReference type="EMBL" id="KJV33816.1"/>
    </source>
</evidence>
<dbReference type="InterPro" id="IPR023296">
    <property type="entry name" value="Glyco_hydro_beta-prop_sf"/>
</dbReference>
<dbReference type="Gene3D" id="2.115.10.20">
    <property type="entry name" value="Glycosyl hydrolase domain, family 43"/>
    <property type="match status" value="1"/>
</dbReference>
<protein>
    <submittedName>
        <fullName evidence="2">Uncharacterized protein</fullName>
    </submittedName>
</protein>